<dbReference type="Gene3D" id="3.30.365.10">
    <property type="entry name" value="Aldehyde oxidase/xanthine dehydrogenase, molybdopterin binding domain"/>
    <property type="match status" value="4"/>
</dbReference>
<dbReference type="InterPro" id="IPR037165">
    <property type="entry name" value="AldOxase/xan_DH_Mopterin-bd_sf"/>
</dbReference>
<gene>
    <name evidence="6" type="ORF">ACFPN9_20610</name>
</gene>
<evidence type="ECO:0000256" key="2">
    <source>
        <dbReference type="ARBA" id="ARBA00022723"/>
    </source>
</evidence>
<evidence type="ECO:0000256" key="3">
    <source>
        <dbReference type="ARBA" id="ARBA00023002"/>
    </source>
</evidence>
<dbReference type="InterPro" id="IPR036856">
    <property type="entry name" value="Ald_Oxase/Xan_DH_a/b_sf"/>
</dbReference>
<keyword evidence="4" id="KW-0408">Iron</keyword>
<dbReference type="PANTHER" id="PTHR11908:SF157">
    <property type="entry name" value="XANTHINE DEHYDROGENASE SUBUNIT D-RELATED"/>
    <property type="match status" value="1"/>
</dbReference>
<comment type="caution">
    <text evidence="6">The sequence shown here is derived from an EMBL/GenBank/DDBJ whole genome shotgun (WGS) entry which is preliminary data.</text>
</comment>
<evidence type="ECO:0000256" key="4">
    <source>
        <dbReference type="ARBA" id="ARBA00023004"/>
    </source>
</evidence>
<dbReference type="PANTHER" id="PTHR11908">
    <property type="entry name" value="XANTHINE DEHYDROGENASE"/>
    <property type="match status" value="1"/>
</dbReference>
<sequence>MNIHDRSALAATAHAADAIAFRLNGTDVALGDAPDSRLSEVLRASLGATGTKVGCDAGDCGACTVLIDEAQACACLVPVGQIAGRDVLTVEGLAETAIGAALQQAFQLHGAAQCGICTPGMLMAAYDLLRRNPQPGERETLDALGGVLCRCTGYLKIVEAVRDAHRFMGGGTIVTEVEGPSIGSRLARLDGAPKVAGTERYGADTAPDDALWLRAIRCPHPRAGFTLGDIEAFVAARPGLVRVFTAQDVPGENSFGIYPHLKDQPVFSTGETRYRGECVLAVVGEKEAVEALSIDDMPISWEPLPAMVGSAAALAEGAFTLHDFVPDNVLTRGRVERGDVEAGFAQATHVAHGAFETGFVEHAYIEPEAGYAKRIGDTIEIFACTQAPYMDRDEVARVLGLPLESVRILPSACGGGFGGKLDVSLQPMLAVAAWVLDRPVRCVFSRIESMISSTKRHPSSIRAKAACDAQGRLVAYAMEGDFDTGAYASWGPTVAGRVPVHATGPYRVPHVRNLSRAIYTNGPPSGAFRGFGVPQAALAQESLFDDLATAAGLDRLEFRLINAIRAGDTTPSGQRLEASAGLAECLEALKPHWQRLLADAAAFNASEGRTRRGVGIGCMWYGIGNTGMSNPSTMRVTLSQDGRVTFWNGAVDIGQGSTTVLTQIAADALGLPVERFDLVLGDTPLTFDAGKTSASRQTFVSGRAAEAAAAALRAEILRLTNAGPSARLALEGTTVTVAENGVVARIDLAALPAQPDGTVLEGIGSFDPPTVPLDAMGQGVPYATYGFAAQIASLDVDLDLGTIRLNRIVAAHDVGRAINPMLVEGQIHGGIAQGIGLALMEEYLPGRTENLHDYLIPTAGDVPPIDIILVEDPEPLGPSGAKGIGEPALVPTAPAILGAIRHATGVTPRQVPVLPHRLWELLRAKEGRS</sequence>
<dbReference type="InterPro" id="IPR006058">
    <property type="entry name" value="2Fe2S_fd_BS"/>
</dbReference>
<dbReference type="Gene3D" id="3.90.1170.50">
    <property type="entry name" value="Aldehyde oxidase/xanthine dehydrogenase, a/b hammerhead"/>
    <property type="match status" value="1"/>
</dbReference>
<keyword evidence="3" id="KW-0560">Oxidoreductase</keyword>
<dbReference type="InterPro" id="IPR001041">
    <property type="entry name" value="2Fe-2S_ferredoxin-type"/>
</dbReference>
<dbReference type="Gene3D" id="3.10.20.30">
    <property type="match status" value="1"/>
</dbReference>
<proteinExistence type="inferred from homology"/>
<dbReference type="SUPFAM" id="SSF54292">
    <property type="entry name" value="2Fe-2S ferredoxin-like"/>
    <property type="match status" value="1"/>
</dbReference>
<dbReference type="Pfam" id="PF02738">
    <property type="entry name" value="MoCoBD_1"/>
    <property type="match status" value="1"/>
</dbReference>
<dbReference type="Pfam" id="PF01315">
    <property type="entry name" value="Ald_Xan_dh_C"/>
    <property type="match status" value="1"/>
</dbReference>
<evidence type="ECO:0000256" key="1">
    <source>
        <dbReference type="ARBA" id="ARBA00006849"/>
    </source>
</evidence>
<dbReference type="Pfam" id="PF00111">
    <property type="entry name" value="Fer2"/>
    <property type="match status" value="1"/>
</dbReference>
<dbReference type="InterPro" id="IPR008274">
    <property type="entry name" value="AldOxase/xan_DH_MoCoBD1"/>
</dbReference>
<keyword evidence="7" id="KW-1185">Reference proteome</keyword>
<dbReference type="Pfam" id="PF20256">
    <property type="entry name" value="MoCoBD_2"/>
    <property type="match status" value="1"/>
</dbReference>
<dbReference type="SUPFAM" id="SSF56003">
    <property type="entry name" value="Molybdenum cofactor-binding domain"/>
    <property type="match status" value="1"/>
</dbReference>
<dbReference type="Pfam" id="PF01799">
    <property type="entry name" value="Fer2_2"/>
    <property type="match status" value="1"/>
</dbReference>
<dbReference type="InterPro" id="IPR046867">
    <property type="entry name" value="AldOxase/xan_DH_MoCoBD2"/>
</dbReference>
<dbReference type="InterPro" id="IPR016208">
    <property type="entry name" value="Ald_Oxase/xanthine_DH-like"/>
</dbReference>
<evidence type="ECO:0000259" key="5">
    <source>
        <dbReference type="PROSITE" id="PS51085"/>
    </source>
</evidence>
<evidence type="ECO:0000313" key="6">
    <source>
        <dbReference type="EMBL" id="MFC5507649.1"/>
    </source>
</evidence>
<dbReference type="InterPro" id="IPR036884">
    <property type="entry name" value="2Fe-2S-bd_dom_sf"/>
</dbReference>
<dbReference type="Proteomes" id="UP001596060">
    <property type="component" value="Unassembled WGS sequence"/>
</dbReference>
<dbReference type="Gene3D" id="1.10.150.120">
    <property type="entry name" value="[2Fe-2S]-binding domain"/>
    <property type="match status" value="1"/>
</dbReference>
<protein>
    <submittedName>
        <fullName evidence="6">Molybdopterin-dependent oxidoreductase</fullName>
    </submittedName>
</protein>
<dbReference type="SMART" id="SM01008">
    <property type="entry name" value="Ald_Xan_dh_C"/>
    <property type="match status" value="1"/>
</dbReference>
<dbReference type="RefSeq" id="WP_377817541.1">
    <property type="nucleotide sequence ID" value="NZ_JBHSLU010000068.1"/>
</dbReference>
<keyword evidence="2" id="KW-0479">Metal-binding</keyword>
<dbReference type="EMBL" id="JBHSLU010000068">
    <property type="protein sequence ID" value="MFC5507649.1"/>
    <property type="molecule type" value="Genomic_DNA"/>
</dbReference>
<feature type="domain" description="2Fe-2S ferredoxin-type" evidence="5">
    <location>
        <begin position="17"/>
        <end position="93"/>
    </location>
</feature>
<dbReference type="SUPFAM" id="SSF47741">
    <property type="entry name" value="CO dehydrogenase ISP C-domain like"/>
    <property type="match status" value="1"/>
</dbReference>
<dbReference type="InterPro" id="IPR002888">
    <property type="entry name" value="2Fe-2S-bd"/>
</dbReference>
<dbReference type="PROSITE" id="PS00197">
    <property type="entry name" value="2FE2S_FER_1"/>
    <property type="match status" value="1"/>
</dbReference>
<dbReference type="InterPro" id="IPR036010">
    <property type="entry name" value="2Fe-2S_ferredoxin-like_sf"/>
</dbReference>
<comment type="similarity">
    <text evidence="1">Belongs to the xanthine dehydrogenase family.</text>
</comment>
<dbReference type="SUPFAM" id="SSF54665">
    <property type="entry name" value="CO dehydrogenase molybdoprotein N-domain-like"/>
    <property type="match status" value="1"/>
</dbReference>
<name>A0ABW0P7B5_9HYPH</name>
<dbReference type="PROSITE" id="PS51085">
    <property type="entry name" value="2FE2S_FER_2"/>
    <property type="match status" value="1"/>
</dbReference>
<organism evidence="6 7">
    <name type="scientific">Bosea massiliensis</name>
    <dbReference type="NCBI Taxonomy" id="151419"/>
    <lineage>
        <taxon>Bacteria</taxon>
        <taxon>Pseudomonadati</taxon>
        <taxon>Pseudomonadota</taxon>
        <taxon>Alphaproteobacteria</taxon>
        <taxon>Hyphomicrobiales</taxon>
        <taxon>Boseaceae</taxon>
        <taxon>Bosea</taxon>
    </lineage>
</organism>
<dbReference type="InterPro" id="IPR012675">
    <property type="entry name" value="Beta-grasp_dom_sf"/>
</dbReference>
<dbReference type="InterPro" id="IPR000674">
    <property type="entry name" value="Ald_Oxase/Xan_DH_a/b"/>
</dbReference>
<evidence type="ECO:0000313" key="7">
    <source>
        <dbReference type="Proteomes" id="UP001596060"/>
    </source>
</evidence>
<accession>A0ABW0P7B5</accession>
<reference evidence="7" key="1">
    <citation type="journal article" date="2019" name="Int. J. Syst. Evol. Microbiol.">
        <title>The Global Catalogue of Microorganisms (GCM) 10K type strain sequencing project: providing services to taxonomists for standard genome sequencing and annotation.</title>
        <authorList>
            <consortium name="The Broad Institute Genomics Platform"/>
            <consortium name="The Broad Institute Genome Sequencing Center for Infectious Disease"/>
            <person name="Wu L."/>
            <person name="Ma J."/>
        </authorList>
    </citation>
    <scope>NUCLEOTIDE SEQUENCE [LARGE SCALE GENOMIC DNA]</scope>
    <source>
        <strain evidence="7">CCUG 43117</strain>
    </source>
</reference>